<dbReference type="EC" id="1.1.1.292" evidence="5"/>
<dbReference type="SUPFAM" id="SSF51735">
    <property type="entry name" value="NAD(P)-binding Rossmann-fold domains"/>
    <property type="match status" value="1"/>
</dbReference>
<proteinExistence type="inferred from homology"/>
<dbReference type="EMBL" id="CP033972">
    <property type="protein sequence ID" value="AZG43914.1"/>
    <property type="molecule type" value="Genomic_DNA"/>
</dbReference>
<evidence type="ECO:0000259" key="3">
    <source>
        <dbReference type="Pfam" id="PF01408"/>
    </source>
</evidence>
<keyword evidence="6" id="KW-1185">Reference proteome</keyword>
<dbReference type="KEGG" id="gom:D7316_00489"/>
<dbReference type="InterPro" id="IPR055170">
    <property type="entry name" value="GFO_IDH_MocA-like_dom"/>
</dbReference>
<feature type="domain" description="Gfo/Idh/MocA-like oxidoreductase N-terminal" evidence="3">
    <location>
        <begin position="19"/>
        <end position="132"/>
    </location>
</feature>
<evidence type="ECO:0000256" key="1">
    <source>
        <dbReference type="ARBA" id="ARBA00010928"/>
    </source>
</evidence>
<dbReference type="Pfam" id="PF01408">
    <property type="entry name" value="GFO_IDH_MocA"/>
    <property type="match status" value="1"/>
</dbReference>
<feature type="domain" description="GFO/IDH/MocA-like oxidoreductase" evidence="4">
    <location>
        <begin position="149"/>
        <end position="263"/>
    </location>
</feature>
<organism evidence="5 6">
    <name type="scientific">Gordonia insulae</name>
    <dbReference type="NCBI Taxonomy" id="2420509"/>
    <lineage>
        <taxon>Bacteria</taxon>
        <taxon>Bacillati</taxon>
        <taxon>Actinomycetota</taxon>
        <taxon>Actinomycetes</taxon>
        <taxon>Mycobacteriales</taxon>
        <taxon>Gordoniaceae</taxon>
        <taxon>Gordonia</taxon>
    </lineage>
</organism>
<sequence length="347" mass="37027">MLRHLPSPRTPEPTSAPVLRWGIMGPGWIAQRFVGGLHKHTRQRVTAVGSRSAGRADEFARRMNIPSSHEGYDALLADPDVDIVYISTPHPQHHGCALAAIAAGKHVLVEKPMGINAIQAQEIFAAARTAGVFAGEAMWTRFLPKFDVIRQILDDGVLGTRRTVVADHGEYFTTDHRIYDPALAGGPLLDLGTYPVALAQWVLGEIGQVAAFGRPATTGVDGVELNGQIAATMGHAGGGQSLITTTILADTPTTAFVAGENAYLSVPGPFYQPGPFTLVQRDGEHLTHEEEPAQHEDGLHFSAADAARTIADGATESRIHPGADVIATLDAMDRIRAEIGIVFPGER</sequence>
<dbReference type="PANTHER" id="PTHR22604:SF105">
    <property type="entry name" value="TRANS-1,2-DIHYDROBENZENE-1,2-DIOL DEHYDROGENASE"/>
    <property type="match status" value="1"/>
</dbReference>
<dbReference type="Gene3D" id="3.30.360.10">
    <property type="entry name" value="Dihydrodipicolinate Reductase, domain 2"/>
    <property type="match status" value="1"/>
</dbReference>
<dbReference type="Pfam" id="PF22725">
    <property type="entry name" value="GFO_IDH_MocA_C3"/>
    <property type="match status" value="1"/>
</dbReference>
<dbReference type="OrthoDB" id="9815825at2"/>
<dbReference type="InterPro" id="IPR050984">
    <property type="entry name" value="Gfo/Idh/MocA_domain"/>
</dbReference>
<dbReference type="SUPFAM" id="SSF55347">
    <property type="entry name" value="Glyceraldehyde-3-phosphate dehydrogenase-like, C-terminal domain"/>
    <property type="match status" value="1"/>
</dbReference>
<evidence type="ECO:0000259" key="4">
    <source>
        <dbReference type="Pfam" id="PF22725"/>
    </source>
</evidence>
<evidence type="ECO:0000256" key="2">
    <source>
        <dbReference type="ARBA" id="ARBA00023002"/>
    </source>
</evidence>
<dbReference type="GO" id="GO:0033712">
    <property type="term" value="F:1,5-anhydro-D-fructose reductase (1,5-anhydro-D-mannitol-forming) activity"/>
    <property type="evidence" value="ECO:0007669"/>
    <property type="project" value="UniProtKB-EC"/>
</dbReference>
<dbReference type="InterPro" id="IPR036291">
    <property type="entry name" value="NAD(P)-bd_dom_sf"/>
</dbReference>
<dbReference type="GO" id="GO:0000166">
    <property type="term" value="F:nucleotide binding"/>
    <property type="evidence" value="ECO:0007669"/>
    <property type="project" value="InterPro"/>
</dbReference>
<gene>
    <name evidence="5" type="primary">afr_1</name>
    <name evidence="5" type="ORF">D7316_00489</name>
</gene>
<name>A0A3G8JFY4_9ACTN</name>
<protein>
    <submittedName>
        <fullName evidence="5">1,5-anhydro-D-fructose reductase</fullName>
        <ecNumber evidence="5">1.1.1.292</ecNumber>
    </submittedName>
</protein>
<keyword evidence="2 5" id="KW-0560">Oxidoreductase</keyword>
<dbReference type="Gene3D" id="3.40.50.720">
    <property type="entry name" value="NAD(P)-binding Rossmann-like Domain"/>
    <property type="match status" value="1"/>
</dbReference>
<dbReference type="InterPro" id="IPR000683">
    <property type="entry name" value="Gfo/Idh/MocA-like_OxRdtase_N"/>
</dbReference>
<reference evidence="5 6" key="1">
    <citation type="submission" date="2018-11" db="EMBL/GenBank/DDBJ databases">
        <title>Gordonia insulae sp. nov., isolated from an island soil.</title>
        <authorList>
            <person name="Kim Y.S."/>
            <person name="Kim S.B."/>
        </authorList>
    </citation>
    <scope>NUCLEOTIDE SEQUENCE [LARGE SCALE GENOMIC DNA]</scope>
    <source>
        <strain evidence="5 6">MMS17-SY073</strain>
    </source>
</reference>
<dbReference type="PANTHER" id="PTHR22604">
    <property type="entry name" value="OXIDOREDUCTASES"/>
    <property type="match status" value="1"/>
</dbReference>
<evidence type="ECO:0000313" key="6">
    <source>
        <dbReference type="Proteomes" id="UP000271469"/>
    </source>
</evidence>
<evidence type="ECO:0000313" key="5">
    <source>
        <dbReference type="EMBL" id="AZG43914.1"/>
    </source>
</evidence>
<accession>A0A3G8JFY4</accession>
<comment type="similarity">
    <text evidence="1">Belongs to the Gfo/Idh/MocA family.</text>
</comment>
<dbReference type="AlphaFoldDB" id="A0A3G8JFY4"/>
<dbReference type="Proteomes" id="UP000271469">
    <property type="component" value="Chromosome"/>
</dbReference>
<dbReference type="RefSeq" id="WP_124711054.1">
    <property type="nucleotide sequence ID" value="NZ_CP033972.1"/>
</dbReference>